<reference evidence="1 2" key="1">
    <citation type="journal article" date="2019" name="Genome Biol. Evol.">
        <title>Day and night: Metabolic profiles and evolutionary relationships of six axenic non-marine cyanobacteria.</title>
        <authorList>
            <person name="Will S.E."/>
            <person name="Henke P."/>
            <person name="Boedeker C."/>
            <person name="Huang S."/>
            <person name="Brinkmann H."/>
            <person name="Rohde M."/>
            <person name="Jarek M."/>
            <person name="Friedl T."/>
            <person name="Seufert S."/>
            <person name="Schumacher M."/>
            <person name="Overmann J."/>
            <person name="Neumann-Schaal M."/>
            <person name="Petersen J."/>
        </authorList>
    </citation>
    <scope>NUCLEOTIDE SEQUENCE [LARGE SCALE GENOMIC DNA]</scope>
    <source>
        <strain evidence="1 2">SAG 1403-4b</strain>
    </source>
</reference>
<comment type="caution">
    <text evidence="1">The sequence shown here is derived from an EMBL/GenBank/DDBJ whole genome shotgun (WGS) entry which is preliminary data.</text>
</comment>
<dbReference type="Proteomes" id="UP000276103">
    <property type="component" value="Unassembled WGS sequence"/>
</dbReference>
<proteinExistence type="predicted"/>
<dbReference type="RefSeq" id="WP_127056085.1">
    <property type="nucleotide sequence ID" value="NZ_RSCM01000017.1"/>
</dbReference>
<accession>A0A433UIQ6</accession>
<dbReference type="AlphaFoldDB" id="A0A433UIQ6"/>
<dbReference type="OrthoDB" id="518178at2"/>
<protein>
    <submittedName>
        <fullName evidence="1">Uncharacterized protein</fullName>
    </submittedName>
</protein>
<dbReference type="EMBL" id="RSCM01000017">
    <property type="protein sequence ID" value="RUS93763.1"/>
    <property type="molecule type" value="Genomic_DNA"/>
</dbReference>
<gene>
    <name evidence="1" type="ORF">DSM107003_42640</name>
</gene>
<keyword evidence="2" id="KW-1185">Reference proteome</keyword>
<sequence length="92" mass="10289">MPKSLVPYNEDYVLIHKRSLFVNQFTMSLMAQFLADKLKMPEGNHEQILNSFAQIAIAEAGKLSNEKISEVVLDSIIAGEKADCTQVIKTSF</sequence>
<name>A0A433UIQ6_ANAVA</name>
<evidence type="ECO:0000313" key="1">
    <source>
        <dbReference type="EMBL" id="RUS93763.1"/>
    </source>
</evidence>
<organism evidence="1 2">
    <name type="scientific">Trichormus variabilis SAG 1403-4b</name>
    <dbReference type="NCBI Taxonomy" id="447716"/>
    <lineage>
        <taxon>Bacteria</taxon>
        <taxon>Bacillati</taxon>
        <taxon>Cyanobacteriota</taxon>
        <taxon>Cyanophyceae</taxon>
        <taxon>Nostocales</taxon>
        <taxon>Nostocaceae</taxon>
        <taxon>Trichormus</taxon>
    </lineage>
</organism>
<evidence type="ECO:0000313" key="2">
    <source>
        <dbReference type="Proteomes" id="UP000276103"/>
    </source>
</evidence>